<dbReference type="PANTHER" id="PTHR34612:SF2">
    <property type="entry name" value="GLYCOSIDE HYDROLASE 131 CATALYTIC N-TERMINAL DOMAIN-CONTAINING PROTEIN"/>
    <property type="match status" value="1"/>
</dbReference>
<name>A0AAD9M316_9PEZI</name>
<dbReference type="Gene3D" id="2.60.120.1160">
    <property type="match status" value="1"/>
</dbReference>
<feature type="domain" description="Glycoside hydrolase 131 catalytic N-terminal" evidence="3">
    <location>
        <begin position="105"/>
        <end position="355"/>
    </location>
</feature>
<dbReference type="AlphaFoldDB" id="A0AAD9M316"/>
<dbReference type="Proteomes" id="UP001232148">
    <property type="component" value="Unassembled WGS sequence"/>
</dbReference>
<evidence type="ECO:0000259" key="3">
    <source>
        <dbReference type="Pfam" id="PF18271"/>
    </source>
</evidence>
<dbReference type="Pfam" id="PF18271">
    <property type="entry name" value="GH131_N"/>
    <property type="match status" value="1"/>
</dbReference>
<evidence type="ECO:0000256" key="1">
    <source>
        <dbReference type="SAM" id="MobiDB-lite"/>
    </source>
</evidence>
<feature type="region of interest" description="Disordered" evidence="1">
    <location>
        <begin position="38"/>
        <end position="76"/>
    </location>
</feature>
<organism evidence="4 5">
    <name type="scientific">Colletotrichum zoysiae</name>
    <dbReference type="NCBI Taxonomy" id="1216348"/>
    <lineage>
        <taxon>Eukaryota</taxon>
        <taxon>Fungi</taxon>
        <taxon>Dikarya</taxon>
        <taxon>Ascomycota</taxon>
        <taxon>Pezizomycotina</taxon>
        <taxon>Sordariomycetes</taxon>
        <taxon>Hypocreomycetidae</taxon>
        <taxon>Glomerellales</taxon>
        <taxon>Glomerellaceae</taxon>
        <taxon>Colletotrichum</taxon>
        <taxon>Colletotrichum graminicola species complex</taxon>
    </lineage>
</organism>
<evidence type="ECO:0000313" key="5">
    <source>
        <dbReference type="Proteomes" id="UP001232148"/>
    </source>
</evidence>
<comment type="caution">
    <text evidence="4">The sequence shown here is derived from an EMBL/GenBank/DDBJ whole genome shotgun (WGS) entry which is preliminary data.</text>
</comment>
<feature type="chain" id="PRO_5042022342" description="Glycoside hydrolase 131 catalytic N-terminal domain-containing protein" evidence="2">
    <location>
        <begin position="19"/>
        <end position="360"/>
    </location>
</feature>
<accession>A0AAD9M316</accession>
<protein>
    <recommendedName>
        <fullName evidence="3">Glycoside hydrolase 131 catalytic N-terminal domain-containing protein</fullName>
    </recommendedName>
</protein>
<evidence type="ECO:0000256" key="2">
    <source>
        <dbReference type="SAM" id="SignalP"/>
    </source>
</evidence>
<proteinExistence type="predicted"/>
<keyword evidence="2" id="KW-0732">Signal</keyword>
<dbReference type="InterPro" id="IPR041524">
    <property type="entry name" value="GH131_N"/>
</dbReference>
<keyword evidence="5" id="KW-1185">Reference proteome</keyword>
<reference evidence="4" key="1">
    <citation type="submission" date="2021-06" db="EMBL/GenBank/DDBJ databases">
        <title>Comparative genomics, transcriptomics and evolutionary studies reveal genomic signatures of adaptation to plant cell wall in hemibiotrophic fungi.</title>
        <authorList>
            <consortium name="DOE Joint Genome Institute"/>
            <person name="Baroncelli R."/>
            <person name="Diaz J.F."/>
            <person name="Benocci T."/>
            <person name="Peng M."/>
            <person name="Battaglia E."/>
            <person name="Haridas S."/>
            <person name="Andreopoulos W."/>
            <person name="Labutti K."/>
            <person name="Pangilinan J."/>
            <person name="Floch G.L."/>
            <person name="Makela M.R."/>
            <person name="Henrissat B."/>
            <person name="Grigoriev I.V."/>
            <person name="Crouch J.A."/>
            <person name="De Vries R.P."/>
            <person name="Sukno S.A."/>
            <person name="Thon M.R."/>
        </authorList>
    </citation>
    <scope>NUCLEOTIDE SEQUENCE</scope>
    <source>
        <strain evidence="4">MAFF235873</strain>
    </source>
</reference>
<evidence type="ECO:0000313" key="4">
    <source>
        <dbReference type="EMBL" id="KAK2027360.1"/>
    </source>
</evidence>
<sequence length="360" mass="36897">MKHSLFTLVSLLAASVAATPVAASNGIGLAIRGDGQQANKAAAGGNGGAGSAENQGDQANGKDKKNKSKGAKDANKAGAGAGAGAAAGAANSTAGAGKAAAGALVLPDGRIKADAVPEDFNVLASVFKSAVVKGDGLVFSDLIDFPQVDASLFDKAGNTKAFAINIDDKSIFIPQGGEAQSNTRRADLLPSIRSQLNNVAVTGVRTLHFSVQREAAKPLNETHDYQMVSLESGDFSFHQFDVRTGADNGNEIAIFGNSKATPPAKLFSTPFGDADFENFAMKLDFDANTVQVFHSTGQDALKQVTEPVANGTDLAGLGEYHFALQKNPVGDAPQPAGIKEALIYAGIFMEDSTGGTVTLQ</sequence>
<gene>
    <name evidence="4" type="ORF">LX32DRAFT_722265</name>
</gene>
<dbReference type="EMBL" id="MU842896">
    <property type="protein sequence ID" value="KAK2027360.1"/>
    <property type="molecule type" value="Genomic_DNA"/>
</dbReference>
<feature type="signal peptide" evidence="2">
    <location>
        <begin position="1"/>
        <end position="18"/>
    </location>
</feature>
<dbReference type="PANTHER" id="PTHR34612">
    <property type="entry name" value="GH131_N DOMAIN-CONTAINING PROTEIN"/>
    <property type="match status" value="1"/>
</dbReference>